<accession>A0ABT1FDX6</accession>
<evidence type="ECO:0000256" key="1">
    <source>
        <dbReference type="ARBA" id="ARBA00038240"/>
    </source>
</evidence>
<keyword evidence="4" id="KW-1185">Reference proteome</keyword>
<comment type="caution">
    <text evidence="3">The sequence shown here is derived from an EMBL/GenBank/DDBJ whole genome shotgun (WGS) entry which is preliminary data.</text>
</comment>
<dbReference type="InterPro" id="IPR002575">
    <property type="entry name" value="Aminoglycoside_PTrfase"/>
</dbReference>
<dbReference type="PANTHER" id="PTHR21064">
    <property type="entry name" value="AMINOGLYCOSIDE PHOSPHOTRANSFERASE DOMAIN-CONTAINING PROTEIN-RELATED"/>
    <property type="match status" value="1"/>
</dbReference>
<dbReference type="Proteomes" id="UP001204615">
    <property type="component" value="Unassembled WGS sequence"/>
</dbReference>
<evidence type="ECO:0000259" key="2">
    <source>
        <dbReference type="Pfam" id="PF01636"/>
    </source>
</evidence>
<proteinExistence type="inferred from homology"/>
<name>A0ABT1FDX6_9GAMM</name>
<feature type="domain" description="Aminoglycoside phosphotransferase" evidence="2">
    <location>
        <begin position="58"/>
        <end position="310"/>
    </location>
</feature>
<dbReference type="Gene3D" id="3.90.1200.10">
    <property type="match status" value="1"/>
</dbReference>
<dbReference type="EMBL" id="JAMZEK010000003">
    <property type="protein sequence ID" value="MCP1375566.1"/>
    <property type="molecule type" value="Genomic_DNA"/>
</dbReference>
<sequence length="378" mass="41022">MTHPTHRVHGLAGDEIAPDWPALSETELSGVLATVPAAGGLGRVLWHSPRPLSAAGLVETVRGGTVFVKRHHMSVRTAATLAEEHALLAHLHRHGLPVVEVLADRDGQTALAHGDWTYEVHTIARGEDLYRDTISWQPPDRLVHARTAGRMLARLHAASASYSAAQRGTHILVARSELATAADPVATLRSQLRQRPALAGYLARRDWPRDLERLFAPWGSAQPALARQPRLWTHGDWHVSNLCWSGAGDAAEVTCVLDFGLAASNFALFDLATAIERNAIAWLALDAGDVAARPDIARALIAGYREERPLGIDELHLLADLLPVVHVDFALSEVEYFHGITRSAHAADVAYDTFLLGHAAWFEGAPGQRLLAAIRDAD</sequence>
<comment type="similarity">
    <text evidence="1">Belongs to the pseudomonas-type ThrB family.</text>
</comment>
<reference evidence="3 4" key="1">
    <citation type="submission" date="2022-06" db="EMBL/GenBank/DDBJ databases">
        <title>Dyella sp. Sa strain:Sa Genome sequencing.</title>
        <authorList>
            <person name="Park S."/>
        </authorList>
    </citation>
    <scope>NUCLEOTIDE SEQUENCE [LARGE SCALE GENOMIC DNA]</scope>
    <source>
        <strain evidence="3 4">Sa</strain>
    </source>
</reference>
<dbReference type="SUPFAM" id="SSF56112">
    <property type="entry name" value="Protein kinase-like (PK-like)"/>
    <property type="match status" value="1"/>
</dbReference>
<dbReference type="PANTHER" id="PTHR21064:SF6">
    <property type="entry name" value="AMINOGLYCOSIDE PHOSPHOTRANSFERASE DOMAIN-CONTAINING PROTEIN"/>
    <property type="match status" value="1"/>
</dbReference>
<evidence type="ECO:0000313" key="4">
    <source>
        <dbReference type="Proteomes" id="UP001204615"/>
    </source>
</evidence>
<protein>
    <submittedName>
        <fullName evidence="3">Phosphotransferase</fullName>
    </submittedName>
</protein>
<dbReference type="RefSeq" id="WP_253568129.1">
    <property type="nucleotide sequence ID" value="NZ_JAMZEK010000003.1"/>
</dbReference>
<dbReference type="Pfam" id="PF01636">
    <property type="entry name" value="APH"/>
    <property type="match status" value="1"/>
</dbReference>
<organism evidence="3 4">
    <name type="scientific">Dyella lutea</name>
    <dbReference type="NCBI Taxonomy" id="2950441"/>
    <lineage>
        <taxon>Bacteria</taxon>
        <taxon>Pseudomonadati</taxon>
        <taxon>Pseudomonadota</taxon>
        <taxon>Gammaproteobacteria</taxon>
        <taxon>Lysobacterales</taxon>
        <taxon>Rhodanobacteraceae</taxon>
        <taxon>Dyella</taxon>
    </lineage>
</organism>
<evidence type="ECO:0000313" key="3">
    <source>
        <dbReference type="EMBL" id="MCP1375566.1"/>
    </source>
</evidence>
<dbReference type="InterPro" id="IPR011009">
    <property type="entry name" value="Kinase-like_dom_sf"/>
</dbReference>
<dbReference type="InterPro" id="IPR050249">
    <property type="entry name" value="Pseudomonas-type_ThrB"/>
</dbReference>
<gene>
    <name evidence="3" type="ORF">NC595_16080</name>
</gene>